<comment type="PTM">
    <text evidence="1">Topaquinone (TPQ) is generated by copper-dependent autoxidation of a specific tyrosyl residue.</text>
</comment>
<dbReference type="PANTHER" id="PTHR10638:SF20">
    <property type="entry name" value="AMINE OXIDASE"/>
    <property type="match status" value="1"/>
</dbReference>
<dbReference type="PANTHER" id="PTHR10638">
    <property type="entry name" value="COPPER AMINE OXIDASE"/>
    <property type="match status" value="1"/>
</dbReference>
<feature type="chain" id="PRO_5046376544" description="Amine oxidase" evidence="3">
    <location>
        <begin position="26"/>
        <end position="453"/>
    </location>
</feature>
<dbReference type="Proteomes" id="UP001501645">
    <property type="component" value="Unassembled WGS sequence"/>
</dbReference>
<dbReference type="EMBL" id="BAABKO010000005">
    <property type="protein sequence ID" value="GAA4780194.1"/>
    <property type="molecule type" value="Genomic_DNA"/>
</dbReference>
<keyword evidence="6" id="KW-1185">Reference proteome</keyword>
<dbReference type="Pfam" id="PF01179">
    <property type="entry name" value="Cu_amine_oxid"/>
    <property type="match status" value="1"/>
</dbReference>
<feature type="domain" description="Copper amine oxidase catalytic" evidence="4">
    <location>
        <begin position="60"/>
        <end position="422"/>
    </location>
</feature>
<evidence type="ECO:0000313" key="6">
    <source>
        <dbReference type="Proteomes" id="UP001501645"/>
    </source>
</evidence>
<evidence type="ECO:0000259" key="4">
    <source>
        <dbReference type="Pfam" id="PF01179"/>
    </source>
</evidence>
<keyword evidence="1" id="KW-0560">Oxidoreductase</keyword>
<keyword evidence="3" id="KW-0732">Signal</keyword>
<keyword evidence="1" id="KW-0479">Metal-binding</keyword>
<comment type="caution">
    <text evidence="5">The sequence shown here is derived from an EMBL/GenBank/DDBJ whole genome shotgun (WGS) entry which is preliminary data.</text>
</comment>
<dbReference type="PROSITE" id="PS51257">
    <property type="entry name" value="PROKAR_LIPOPROTEIN"/>
    <property type="match status" value="1"/>
</dbReference>
<dbReference type="Gene3D" id="2.70.98.20">
    <property type="entry name" value="Copper amine oxidase, catalytic domain"/>
    <property type="match status" value="1"/>
</dbReference>
<dbReference type="InterPro" id="IPR015798">
    <property type="entry name" value="Cu_amine_oxidase_C"/>
</dbReference>
<protein>
    <recommendedName>
        <fullName evidence="1">Amine oxidase</fullName>
        <ecNumber evidence="1">1.4.3.-</ecNumber>
    </recommendedName>
</protein>
<reference evidence="6" key="1">
    <citation type="journal article" date="2019" name="Int. J. Syst. Evol. Microbiol.">
        <title>The Global Catalogue of Microorganisms (GCM) 10K type strain sequencing project: providing services to taxonomists for standard genome sequencing and annotation.</title>
        <authorList>
            <consortium name="The Broad Institute Genomics Platform"/>
            <consortium name="The Broad Institute Genome Sequencing Center for Infectious Disease"/>
            <person name="Wu L."/>
            <person name="Ma J."/>
        </authorList>
    </citation>
    <scope>NUCLEOTIDE SEQUENCE [LARGE SCALE GENOMIC DNA]</scope>
    <source>
        <strain evidence="6">JCM 18537</strain>
    </source>
</reference>
<evidence type="ECO:0000256" key="3">
    <source>
        <dbReference type="SAM" id="SignalP"/>
    </source>
</evidence>
<evidence type="ECO:0000256" key="2">
    <source>
        <dbReference type="SAM" id="MobiDB-lite"/>
    </source>
</evidence>
<dbReference type="SUPFAM" id="SSF49998">
    <property type="entry name" value="Amine oxidase catalytic domain"/>
    <property type="match status" value="1"/>
</dbReference>
<accession>A0ABP9AEF4</accession>
<dbReference type="InterPro" id="IPR036460">
    <property type="entry name" value="Cu_amine_oxidase_C_sf"/>
</dbReference>
<keyword evidence="1" id="KW-0801">TPQ</keyword>
<comment type="cofactor">
    <cofactor evidence="1">
        <name>Cu cation</name>
        <dbReference type="ChEBI" id="CHEBI:23378"/>
    </cofactor>
    <text evidence="1">Contains 1 topaquinone per subunit.</text>
</comment>
<dbReference type="InterPro" id="IPR000269">
    <property type="entry name" value="Cu_amine_oxidase"/>
</dbReference>
<proteinExistence type="inferred from homology"/>
<sequence length="453" mass="49211">MRIEGMMRGRIAAGMVVLVAGGALAACTAAPTGQEGPAQATTYDCESGAPIAQAFDNGSEWAMCWGVDPDRGLVLSDIRFTPAGDEPVLVAEEIAIAQLEVPYDSGENTTYDITSAGFGGTKMQTLTETECTGERVAADIPDIGDGTYGEIKNREVLCAEVVDGGLGYRSGDFGEVVAERREDWQLSTISKVGWYEYVTQYVFGSDGIIRSDLGATGDISPIDFSDHEHGSAVGEGDSAYATSHSHNAVWRIHWALDAPGALAVEQYDAEDTGEMGAQSPIVEGTLERIDHPATAVWEDRRWWRVLAPDVLNDDGHPISYEIELGRSDTFSFTSDRLEHGDAAAYDVAFTNDDPCQLLASRNSLTSDCGRSVHEYIEDSADDQLADVVSWVAVGFHHVVRDEDQSPMDMHWQGFALRPRDLTAQRVAVPEEREDLNGELEGDRADWYQLDDAG</sequence>
<name>A0ABP9AEF4_9MICO</name>
<gene>
    <name evidence="5" type="ORF">GCM10023351_26510</name>
</gene>
<dbReference type="EC" id="1.4.3.-" evidence="1"/>
<feature type="region of interest" description="Disordered" evidence="2">
    <location>
        <begin position="430"/>
        <end position="453"/>
    </location>
</feature>
<organism evidence="5 6">
    <name type="scientific">Microbacterium gilvum</name>
    <dbReference type="NCBI Taxonomy" id="1336204"/>
    <lineage>
        <taxon>Bacteria</taxon>
        <taxon>Bacillati</taxon>
        <taxon>Actinomycetota</taxon>
        <taxon>Actinomycetes</taxon>
        <taxon>Micrococcales</taxon>
        <taxon>Microbacteriaceae</taxon>
        <taxon>Microbacterium</taxon>
    </lineage>
</organism>
<evidence type="ECO:0000313" key="5">
    <source>
        <dbReference type="EMBL" id="GAA4780194.1"/>
    </source>
</evidence>
<feature type="signal peptide" evidence="3">
    <location>
        <begin position="1"/>
        <end position="25"/>
    </location>
</feature>
<comment type="similarity">
    <text evidence="1">Belongs to the copper/topaquinone oxidase family.</text>
</comment>
<keyword evidence="1" id="KW-0186">Copper</keyword>
<evidence type="ECO:0000256" key="1">
    <source>
        <dbReference type="RuleBase" id="RU000672"/>
    </source>
</evidence>